<dbReference type="Proteomes" id="UP000317378">
    <property type="component" value="Unassembled WGS sequence"/>
</dbReference>
<organism evidence="1 2">
    <name type="scientific">Streptomyces sporangiiformans</name>
    <dbReference type="NCBI Taxonomy" id="2315329"/>
    <lineage>
        <taxon>Bacteria</taxon>
        <taxon>Bacillati</taxon>
        <taxon>Actinomycetota</taxon>
        <taxon>Actinomycetes</taxon>
        <taxon>Kitasatosporales</taxon>
        <taxon>Streptomycetaceae</taxon>
        <taxon>Streptomyces</taxon>
    </lineage>
</organism>
<keyword evidence="2" id="KW-1185">Reference proteome</keyword>
<gene>
    <name evidence="1" type="ORF">FGD71_011690</name>
</gene>
<proteinExistence type="predicted"/>
<protein>
    <recommendedName>
        <fullName evidence="3">SMI1/KNR4 family protein</fullName>
    </recommendedName>
</protein>
<evidence type="ECO:0000313" key="2">
    <source>
        <dbReference type="Proteomes" id="UP000317378"/>
    </source>
</evidence>
<dbReference type="AlphaFoldDB" id="A0A505DNF9"/>
<dbReference type="OrthoDB" id="3637779at2"/>
<accession>A0A505DNF9</accession>
<evidence type="ECO:0008006" key="3">
    <source>
        <dbReference type="Google" id="ProtNLM"/>
    </source>
</evidence>
<evidence type="ECO:0000313" key="1">
    <source>
        <dbReference type="EMBL" id="TPQ22051.1"/>
    </source>
</evidence>
<sequence>MSRLLRCFFVHPADQTAAGLRGELPTRIVGTREDSVVVFGSDGGGALFALSATDGTTVYRLPPSLAAGGVYTEGPIPCEVVASDLARFLCLLERELA</sequence>
<reference evidence="1 2" key="1">
    <citation type="submission" date="2019-06" db="EMBL/GenBank/DDBJ databases">
        <title>Streptomyces sporangiiformans sp. nov., a novel actinomycete isolated from soil in Mount Song.</title>
        <authorList>
            <person name="Han L."/>
        </authorList>
    </citation>
    <scope>NUCLEOTIDE SEQUENCE [LARGE SCALE GENOMIC DNA]</scope>
    <source>
        <strain evidence="1 2">NEAU-SSA 1</strain>
    </source>
</reference>
<dbReference type="EMBL" id="VCHX02000101">
    <property type="protein sequence ID" value="TPQ22051.1"/>
    <property type="molecule type" value="Genomic_DNA"/>
</dbReference>
<name>A0A505DNF9_9ACTN</name>
<comment type="caution">
    <text evidence="1">The sequence shown here is derived from an EMBL/GenBank/DDBJ whole genome shotgun (WGS) entry which is preliminary data.</text>
</comment>
<dbReference type="RefSeq" id="WP_119100335.1">
    <property type="nucleotide sequence ID" value="NZ_QXMJ01000101.1"/>
</dbReference>